<organism evidence="1 2">
    <name type="scientific">Pseudomonas fluorescens HK44</name>
    <dbReference type="NCBI Taxonomy" id="1042209"/>
    <lineage>
        <taxon>Bacteria</taxon>
        <taxon>Pseudomonadati</taxon>
        <taxon>Pseudomonadota</taxon>
        <taxon>Gammaproteobacteria</taxon>
        <taxon>Pseudomonadales</taxon>
        <taxon>Pseudomonadaceae</taxon>
        <taxon>Pseudomonas</taxon>
    </lineage>
</organism>
<evidence type="ECO:0000313" key="2">
    <source>
        <dbReference type="Proteomes" id="UP000022611"/>
    </source>
</evidence>
<gene>
    <name evidence="1" type="ORF">HK44_003870</name>
</gene>
<dbReference type="HOGENOM" id="CLU_2495475_0_0_6"/>
<accession>A0A010SSV6</accession>
<proteinExistence type="predicted"/>
<evidence type="ECO:0000313" key="1">
    <source>
        <dbReference type="EMBL" id="EXF94068.1"/>
    </source>
</evidence>
<sequence length="86" mass="9901">MLNNRFLGVFRGQAPSITLQLPMDTRGESHRTRHEKTDLSSTGLMYWKMCSLGLDLSVFRGAGTAKAKERLFFGRKKWTSFQRSIF</sequence>
<dbReference type="Proteomes" id="UP000022611">
    <property type="component" value="Unassembled WGS sequence"/>
</dbReference>
<protein>
    <submittedName>
        <fullName evidence="1">Uncharacterized protein</fullName>
    </submittedName>
</protein>
<name>A0A010SSV6_PSEFL</name>
<comment type="caution">
    <text evidence="1">The sequence shown here is derived from an EMBL/GenBank/DDBJ whole genome shotgun (WGS) entry which is preliminary data.</text>
</comment>
<dbReference type="EMBL" id="AFOY02000015">
    <property type="protein sequence ID" value="EXF94068.1"/>
    <property type="molecule type" value="Genomic_DNA"/>
</dbReference>
<reference evidence="1 2" key="1">
    <citation type="journal article" date="2011" name="J. Bacteriol.">
        <title>Draft genome sequence of the polycyclic aromatic hydrocarbon-degrading, genetically engineered bioluminescent bioreporter Pseudomonas fluorescens HK44.</title>
        <authorList>
            <person name="Chauhan A."/>
            <person name="Layton A.C."/>
            <person name="Williams D.E."/>
            <person name="Smartt A.E."/>
            <person name="Ripp S."/>
            <person name="Karpinets T.V."/>
            <person name="Brown S.D."/>
            <person name="Sayler G.S."/>
        </authorList>
    </citation>
    <scope>NUCLEOTIDE SEQUENCE [LARGE SCALE GENOMIC DNA]</scope>
    <source>
        <strain evidence="1 2">HK44</strain>
    </source>
</reference>
<dbReference type="AlphaFoldDB" id="A0A010SSV6"/>